<protein>
    <submittedName>
        <fullName evidence="1">Uncharacterized protein</fullName>
    </submittedName>
</protein>
<dbReference type="AlphaFoldDB" id="A0A5C5X714"/>
<dbReference type="RefSeq" id="WP_146509033.1">
    <property type="nucleotide sequence ID" value="NZ_SIHI01000001.1"/>
</dbReference>
<evidence type="ECO:0000313" key="2">
    <source>
        <dbReference type="Proteomes" id="UP000317243"/>
    </source>
</evidence>
<proteinExistence type="predicted"/>
<dbReference type="EMBL" id="SIHI01000001">
    <property type="protein sequence ID" value="TWT58558.1"/>
    <property type="molecule type" value="Genomic_DNA"/>
</dbReference>
<sequence>MDTAFAWQQLFENWPTSMPRRGLVVTAAGETIEFREFLTSEGLVAFERERPDTSGARKVVLAFSAITAVKMTDTEPLAGLKSLGFQGAQGA</sequence>
<reference evidence="1 2" key="1">
    <citation type="submission" date="2019-02" db="EMBL/GenBank/DDBJ databases">
        <title>Deep-cultivation of Planctomycetes and their phenomic and genomic characterization uncovers novel biology.</title>
        <authorList>
            <person name="Wiegand S."/>
            <person name="Jogler M."/>
            <person name="Boedeker C."/>
            <person name="Pinto D."/>
            <person name="Vollmers J."/>
            <person name="Rivas-Marin E."/>
            <person name="Kohn T."/>
            <person name="Peeters S.H."/>
            <person name="Heuer A."/>
            <person name="Rast P."/>
            <person name="Oberbeckmann S."/>
            <person name="Bunk B."/>
            <person name="Jeske O."/>
            <person name="Meyerdierks A."/>
            <person name="Storesund J.E."/>
            <person name="Kallscheuer N."/>
            <person name="Luecker S."/>
            <person name="Lage O.M."/>
            <person name="Pohl T."/>
            <person name="Merkel B.J."/>
            <person name="Hornburger P."/>
            <person name="Mueller R.-W."/>
            <person name="Bruemmer F."/>
            <person name="Labrenz M."/>
            <person name="Spormann A.M."/>
            <person name="Op Den Camp H."/>
            <person name="Overmann J."/>
            <person name="Amann R."/>
            <person name="Jetten M.S.M."/>
            <person name="Mascher T."/>
            <person name="Medema M.H."/>
            <person name="Devos D.P."/>
            <person name="Kaster A.-K."/>
            <person name="Ovreas L."/>
            <person name="Rohde M."/>
            <person name="Galperin M.Y."/>
            <person name="Jogler C."/>
        </authorList>
    </citation>
    <scope>NUCLEOTIDE SEQUENCE [LARGE SCALE GENOMIC DNA]</scope>
    <source>
        <strain evidence="1 2">KOR42</strain>
    </source>
</reference>
<dbReference type="Proteomes" id="UP000317243">
    <property type="component" value="Unassembled WGS sequence"/>
</dbReference>
<comment type="caution">
    <text evidence="1">The sequence shown here is derived from an EMBL/GenBank/DDBJ whole genome shotgun (WGS) entry which is preliminary data.</text>
</comment>
<gene>
    <name evidence="1" type="ORF">KOR42_19390</name>
</gene>
<accession>A0A5C5X714</accession>
<evidence type="ECO:0000313" key="1">
    <source>
        <dbReference type="EMBL" id="TWT58558.1"/>
    </source>
</evidence>
<organism evidence="1 2">
    <name type="scientific">Thalassoglobus neptunius</name>
    <dbReference type="NCBI Taxonomy" id="1938619"/>
    <lineage>
        <taxon>Bacteria</taxon>
        <taxon>Pseudomonadati</taxon>
        <taxon>Planctomycetota</taxon>
        <taxon>Planctomycetia</taxon>
        <taxon>Planctomycetales</taxon>
        <taxon>Planctomycetaceae</taxon>
        <taxon>Thalassoglobus</taxon>
    </lineage>
</organism>
<name>A0A5C5X714_9PLAN</name>
<keyword evidence="2" id="KW-1185">Reference proteome</keyword>
<dbReference type="OrthoDB" id="281973at2"/>